<sequence>MNKYETIADLLKQRIRQNLYPVGSFLPSQSELASEFDVSRMTINKAINILTMEGFVSPQRGFGTKILNRPFWNNDVSPVDQYNGLTSEMARYHRDVESKIINFDVAFPDSDEQAHLSLTAQQPIYRIIRLRLVNKEPYILEHTIMPVDLIPNLTDEILHHSIYAYLQDELGLQIAGAYRNIQAVKPDALDLQYLNCKPDDPVLEVAQMVYLKNGQPFEYSHSRNRYDKRSFTELSLRK</sequence>
<dbReference type="InterPro" id="IPR050679">
    <property type="entry name" value="Bact_HTH_transcr_reg"/>
</dbReference>
<dbReference type="PRINTS" id="PR00035">
    <property type="entry name" value="HTHGNTR"/>
</dbReference>
<evidence type="ECO:0000256" key="1">
    <source>
        <dbReference type="ARBA" id="ARBA00022491"/>
    </source>
</evidence>
<dbReference type="Proteomes" id="UP000051315">
    <property type="component" value="Unassembled WGS sequence"/>
</dbReference>
<dbReference type="PANTHER" id="PTHR44846:SF5">
    <property type="entry name" value="HTH-TYPE TRANSCRIPTIONAL REGULATOR GMUR"/>
    <property type="match status" value="1"/>
</dbReference>
<keyword evidence="1" id="KW-0678">Repressor</keyword>
<protein>
    <recommendedName>
        <fullName evidence="5">HTH gntR-type domain-containing protein</fullName>
    </recommendedName>
</protein>
<dbReference type="InterPro" id="IPR011663">
    <property type="entry name" value="UTRA"/>
</dbReference>
<dbReference type="InterPro" id="IPR028978">
    <property type="entry name" value="Chorismate_lyase_/UTRA_dom_sf"/>
</dbReference>
<dbReference type="PATRIC" id="fig|1423735.3.peg.1484"/>
<dbReference type="SMART" id="SM00866">
    <property type="entry name" value="UTRA"/>
    <property type="match status" value="1"/>
</dbReference>
<dbReference type="GO" id="GO:0003677">
    <property type="term" value="F:DNA binding"/>
    <property type="evidence" value="ECO:0007669"/>
    <property type="project" value="UniProtKB-KW"/>
</dbReference>
<evidence type="ECO:0000313" key="6">
    <source>
        <dbReference type="EMBL" id="KRM10459.1"/>
    </source>
</evidence>
<dbReference type="PROSITE" id="PS50949">
    <property type="entry name" value="HTH_GNTR"/>
    <property type="match status" value="1"/>
</dbReference>
<accession>A0A0R1W2W3</accession>
<feature type="domain" description="HTH gntR-type" evidence="5">
    <location>
        <begin position="1"/>
        <end position="69"/>
    </location>
</feature>
<dbReference type="Pfam" id="PF07702">
    <property type="entry name" value="UTRA"/>
    <property type="match status" value="1"/>
</dbReference>
<dbReference type="Gene3D" id="1.10.10.10">
    <property type="entry name" value="Winged helix-like DNA-binding domain superfamily/Winged helix DNA-binding domain"/>
    <property type="match status" value="1"/>
</dbReference>
<reference evidence="6 7" key="1">
    <citation type="journal article" date="2015" name="Genome Announc.">
        <title>Expanding the biotechnology potential of lactobacilli through comparative genomics of 213 strains and associated genera.</title>
        <authorList>
            <person name="Sun Z."/>
            <person name="Harris H.M."/>
            <person name="McCann A."/>
            <person name="Guo C."/>
            <person name="Argimon S."/>
            <person name="Zhang W."/>
            <person name="Yang X."/>
            <person name="Jeffery I.B."/>
            <person name="Cooney J.C."/>
            <person name="Kagawa T.F."/>
            <person name="Liu W."/>
            <person name="Song Y."/>
            <person name="Salvetti E."/>
            <person name="Wrobel A."/>
            <person name="Rasinkangas P."/>
            <person name="Parkhill J."/>
            <person name="Rea M.C."/>
            <person name="O'Sullivan O."/>
            <person name="Ritari J."/>
            <person name="Douillard F.P."/>
            <person name="Paul Ross R."/>
            <person name="Yang R."/>
            <person name="Briner A.E."/>
            <person name="Felis G.E."/>
            <person name="de Vos W.M."/>
            <person name="Barrangou R."/>
            <person name="Klaenhammer T.R."/>
            <person name="Caufield P.W."/>
            <person name="Cui Y."/>
            <person name="Zhang H."/>
            <person name="O'Toole P.W."/>
        </authorList>
    </citation>
    <scope>NUCLEOTIDE SEQUENCE [LARGE SCALE GENOMIC DNA]</scope>
    <source>
        <strain evidence="6 7">DSM 17758</strain>
    </source>
</reference>
<dbReference type="STRING" id="1423735.FC15_GL001436"/>
<dbReference type="SMART" id="SM00345">
    <property type="entry name" value="HTH_GNTR"/>
    <property type="match status" value="1"/>
</dbReference>
<dbReference type="Gene3D" id="3.40.1410.10">
    <property type="entry name" value="Chorismate lyase-like"/>
    <property type="match status" value="1"/>
</dbReference>
<dbReference type="PANTHER" id="PTHR44846">
    <property type="entry name" value="MANNOSYL-D-GLYCERATE TRANSPORT/METABOLISM SYSTEM REPRESSOR MNGR-RELATED"/>
    <property type="match status" value="1"/>
</dbReference>
<dbReference type="AlphaFoldDB" id="A0A0R1W2W3"/>
<keyword evidence="7" id="KW-1185">Reference proteome</keyword>
<dbReference type="RefSeq" id="WP_057824302.1">
    <property type="nucleotide sequence ID" value="NZ_AZFX01000038.1"/>
</dbReference>
<dbReference type="GO" id="GO:0003700">
    <property type="term" value="F:DNA-binding transcription factor activity"/>
    <property type="evidence" value="ECO:0007669"/>
    <property type="project" value="InterPro"/>
</dbReference>
<dbReference type="CDD" id="cd07377">
    <property type="entry name" value="WHTH_GntR"/>
    <property type="match status" value="1"/>
</dbReference>
<dbReference type="EMBL" id="AZFX01000038">
    <property type="protein sequence ID" value="KRM10459.1"/>
    <property type="molecule type" value="Genomic_DNA"/>
</dbReference>
<evidence type="ECO:0000256" key="2">
    <source>
        <dbReference type="ARBA" id="ARBA00023015"/>
    </source>
</evidence>
<evidence type="ECO:0000259" key="5">
    <source>
        <dbReference type="PROSITE" id="PS50949"/>
    </source>
</evidence>
<dbReference type="GO" id="GO:0045892">
    <property type="term" value="P:negative regulation of DNA-templated transcription"/>
    <property type="evidence" value="ECO:0007669"/>
    <property type="project" value="TreeGrafter"/>
</dbReference>
<comment type="caution">
    <text evidence="6">The sequence shown here is derived from an EMBL/GenBank/DDBJ whole genome shotgun (WGS) entry which is preliminary data.</text>
</comment>
<keyword evidence="3" id="KW-0238">DNA-binding</keyword>
<dbReference type="InterPro" id="IPR036390">
    <property type="entry name" value="WH_DNA-bd_sf"/>
</dbReference>
<gene>
    <name evidence="6" type="ORF">FC15_GL001436</name>
</gene>
<dbReference type="SUPFAM" id="SSF64288">
    <property type="entry name" value="Chorismate lyase-like"/>
    <property type="match status" value="1"/>
</dbReference>
<dbReference type="InterPro" id="IPR000524">
    <property type="entry name" value="Tscrpt_reg_HTH_GntR"/>
</dbReference>
<evidence type="ECO:0000256" key="4">
    <source>
        <dbReference type="ARBA" id="ARBA00023163"/>
    </source>
</evidence>
<proteinExistence type="predicted"/>
<dbReference type="OrthoDB" id="9815017at2"/>
<dbReference type="InterPro" id="IPR036388">
    <property type="entry name" value="WH-like_DNA-bd_sf"/>
</dbReference>
<evidence type="ECO:0000313" key="7">
    <source>
        <dbReference type="Proteomes" id="UP000051315"/>
    </source>
</evidence>
<evidence type="ECO:0000256" key="3">
    <source>
        <dbReference type="ARBA" id="ARBA00023125"/>
    </source>
</evidence>
<dbReference type="SUPFAM" id="SSF46785">
    <property type="entry name" value="Winged helix' DNA-binding domain"/>
    <property type="match status" value="1"/>
</dbReference>
<name>A0A0R1W2W3_9LACO</name>
<keyword evidence="2" id="KW-0805">Transcription regulation</keyword>
<organism evidence="6 7">
    <name type="scientific">Lapidilactobacillus concavus DSM 17758</name>
    <dbReference type="NCBI Taxonomy" id="1423735"/>
    <lineage>
        <taxon>Bacteria</taxon>
        <taxon>Bacillati</taxon>
        <taxon>Bacillota</taxon>
        <taxon>Bacilli</taxon>
        <taxon>Lactobacillales</taxon>
        <taxon>Lactobacillaceae</taxon>
        <taxon>Lapidilactobacillus</taxon>
    </lineage>
</organism>
<dbReference type="FunFam" id="3.40.1410.10:FF:000008">
    <property type="entry name" value="Transcriptional regulator, GntR family"/>
    <property type="match status" value="1"/>
</dbReference>
<dbReference type="Pfam" id="PF00392">
    <property type="entry name" value="GntR"/>
    <property type="match status" value="1"/>
</dbReference>
<keyword evidence="4" id="KW-0804">Transcription</keyword>